<comment type="caution">
    <text evidence="8">The sequence shown here is derived from an EMBL/GenBank/DDBJ whole genome shotgun (WGS) entry which is preliminary data.</text>
</comment>
<dbReference type="InterPro" id="IPR002401">
    <property type="entry name" value="Cyt_P450_E_grp-I"/>
</dbReference>
<evidence type="ECO:0000313" key="8">
    <source>
        <dbReference type="EMBL" id="KAA8644333.1"/>
    </source>
</evidence>
<sequence>MDFSRRDLFSYLIEDSLSQTDDSLRVVGGDLVIDPELAIRAGRQTTASTTSALLFLWAKHLEICRKLRKEIDSTISSGVALPHSVLEGKPYLERCINEVMRLYPAVLSGVPRETGPKGLTIDGVFISPFNMVSVPTYAIHRGNRGFYRSQKPQIPQQFISERWMSKSDLIIKKEAFIPFSFGPYACAKKGFAMVKIRLLITTIVRNFEFRFPPGQEQQ</sequence>
<gene>
    <name evidence="8" type="ORF">ATNIH1004_008534</name>
</gene>
<evidence type="ECO:0000256" key="5">
    <source>
        <dbReference type="ARBA" id="ARBA00023004"/>
    </source>
</evidence>
<dbReference type="GeneID" id="54331236"/>
<dbReference type="InterPro" id="IPR036396">
    <property type="entry name" value="Cyt_P450_sf"/>
</dbReference>
<dbReference type="Proteomes" id="UP000324241">
    <property type="component" value="Unassembled WGS sequence"/>
</dbReference>
<keyword evidence="7" id="KW-0349">Heme</keyword>
<evidence type="ECO:0000256" key="2">
    <source>
        <dbReference type="ARBA" id="ARBA00010617"/>
    </source>
</evidence>
<dbReference type="PANTHER" id="PTHR24305">
    <property type="entry name" value="CYTOCHROME P450"/>
    <property type="match status" value="1"/>
</dbReference>
<dbReference type="EMBL" id="QUQM01000006">
    <property type="protein sequence ID" value="KAA8644333.1"/>
    <property type="molecule type" value="Genomic_DNA"/>
</dbReference>
<name>A0A5M9MH53_9EURO</name>
<evidence type="ECO:0000256" key="6">
    <source>
        <dbReference type="ARBA" id="ARBA00023033"/>
    </source>
</evidence>
<dbReference type="Pfam" id="PF00067">
    <property type="entry name" value="p450"/>
    <property type="match status" value="1"/>
</dbReference>
<evidence type="ECO:0000256" key="4">
    <source>
        <dbReference type="ARBA" id="ARBA00023002"/>
    </source>
</evidence>
<comment type="similarity">
    <text evidence="2">Belongs to the cytochrome P450 family.</text>
</comment>
<dbReference type="InterPro" id="IPR050121">
    <property type="entry name" value="Cytochrome_P450_monoxygenase"/>
</dbReference>
<keyword evidence="5 7" id="KW-0408">Iron</keyword>
<evidence type="ECO:0008006" key="10">
    <source>
        <dbReference type="Google" id="ProtNLM"/>
    </source>
</evidence>
<reference evidence="8 9" key="1">
    <citation type="submission" date="2019-08" db="EMBL/GenBank/DDBJ databases">
        <title>The genome sequence of a newly discovered highly antifungal drug resistant Aspergillus species, Aspergillus tanneri NIH 1004.</title>
        <authorList>
            <person name="Mounaud S."/>
            <person name="Singh I."/>
            <person name="Joardar V."/>
            <person name="Pakala S."/>
            <person name="Pakala S."/>
            <person name="Venepally P."/>
            <person name="Chung J.K."/>
            <person name="Losada L."/>
            <person name="Nierman W.C."/>
        </authorList>
    </citation>
    <scope>NUCLEOTIDE SEQUENCE [LARGE SCALE GENOMIC DNA]</scope>
    <source>
        <strain evidence="8 9">NIH1004</strain>
    </source>
</reference>
<comment type="cofactor">
    <cofactor evidence="1 7">
        <name>heme</name>
        <dbReference type="ChEBI" id="CHEBI:30413"/>
    </cofactor>
</comment>
<dbReference type="SUPFAM" id="SSF48264">
    <property type="entry name" value="Cytochrome P450"/>
    <property type="match status" value="1"/>
</dbReference>
<keyword evidence="3 7" id="KW-0479">Metal-binding</keyword>
<dbReference type="PRINTS" id="PR00385">
    <property type="entry name" value="P450"/>
</dbReference>
<dbReference type="GO" id="GO:0004497">
    <property type="term" value="F:monooxygenase activity"/>
    <property type="evidence" value="ECO:0007669"/>
    <property type="project" value="UniProtKB-KW"/>
</dbReference>
<dbReference type="GO" id="GO:0016705">
    <property type="term" value="F:oxidoreductase activity, acting on paired donors, with incorporation or reduction of molecular oxygen"/>
    <property type="evidence" value="ECO:0007669"/>
    <property type="project" value="InterPro"/>
</dbReference>
<accession>A0A5M9MH53</accession>
<dbReference type="AlphaFoldDB" id="A0A5M9MH53"/>
<dbReference type="RefSeq" id="XP_033423694.1">
    <property type="nucleotide sequence ID" value="XM_033573142.1"/>
</dbReference>
<protein>
    <recommendedName>
        <fullName evidence="10">Cytochrome P450</fullName>
    </recommendedName>
</protein>
<evidence type="ECO:0000256" key="3">
    <source>
        <dbReference type="ARBA" id="ARBA00022723"/>
    </source>
</evidence>
<dbReference type="GO" id="GO:0020037">
    <property type="term" value="F:heme binding"/>
    <property type="evidence" value="ECO:0007669"/>
    <property type="project" value="InterPro"/>
</dbReference>
<evidence type="ECO:0000313" key="9">
    <source>
        <dbReference type="Proteomes" id="UP000324241"/>
    </source>
</evidence>
<feature type="binding site" description="axial binding residue" evidence="7">
    <location>
        <position position="186"/>
    </location>
    <ligand>
        <name>heme</name>
        <dbReference type="ChEBI" id="CHEBI:30413"/>
    </ligand>
    <ligandPart>
        <name>Fe</name>
        <dbReference type="ChEBI" id="CHEBI:18248"/>
    </ligandPart>
</feature>
<organism evidence="8 9">
    <name type="scientific">Aspergillus tanneri</name>
    <dbReference type="NCBI Taxonomy" id="1220188"/>
    <lineage>
        <taxon>Eukaryota</taxon>
        <taxon>Fungi</taxon>
        <taxon>Dikarya</taxon>
        <taxon>Ascomycota</taxon>
        <taxon>Pezizomycotina</taxon>
        <taxon>Eurotiomycetes</taxon>
        <taxon>Eurotiomycetidae</taxon>
        <taxon>Eurotiales</taxon>
        <taxon>Aspergillaceae</taxon>
        <taxon>Aspergillus</taxon>
        <taxon>Aspergillus subgen. Circumdati</taxon>
    </lineage>
</organism>
<dbReference type="InterPro" id="IPR001128">
    <property type="entry name" value="Cyt_P450"/>
</dbReference>
<evidence type="ECO:0000256" key="7">
    <source>
        <dbReference type="PIRSR" id="PIRSR602401-1"/>
    </source>
</evidence>
<keyword evidence="6" id="KW-0503">Monooxygenase</keyword>
<dbReference type="OrthoDB" id="6692864at2759"/>
<dbReference type="Gene3D" id="1.10.630.10">
    <property type="entry name" value="Cytochrome P450"/>
    <property type="match status" value="1"/>
</dbReference>
<dbReference type="GO" id="GO:0005506">
    <property type="term" value="F:iron ion binding"/>
    <property type="evidence" value="ECO:0007669"/>
    <property type="project" value="InterPro"/>
</dbReference>
<keyword evidence="4" id="KW-0560">Oxidoreductase</keyword>
<dbReference type="PRINTS" id="PR00463">
    <property type="entry name" value="EP450I"/>
</dbReference>
<evidence type="ECO:0000256" key="1">
    <source>
        <dbReference type="ARBA" id="ARBA00001971"/>
    </source>
</evidence>
<dbReference type="PANTHER" id="PTHR24305:SF187">
    <property type="entry name" value="P450, PUTATIVE (EUROFUNG)-RELATED"/>
    <property type="match status" value="1"/>
</dbReference>
<proteinExistence type="inferred from homology"/>